<evidence type="ECO:0000256" key="2">
    <source>
        <dbReference type="SAM" id="MobiDB-lite"/>
    </source>
</evidence>
<organism evidence="7">
    <name type="scientific">Hymenolepis diminuta</name>
    <name type="common">Rat tapeworm</name>
    <dbReference type="NCBI Taxonomy" id="6216"/>
    <lineage>
        <taxon>Eukaryota</taxon>
        <taxon>Metazoa</taxon>
        <taxon>Spiralia</taxon>
        <taxon>Lophotrochozoa</taxon>
        <taxon>Platyhelminthes</taxon>
        <taxon>Cestoda</taxon>
        <taxon>Eucestoda</taxon>
        <taxon>Cyclophyllidea</taxon>
        <taxon>Hymenolepididae</taxon>
        <taxon>Hymenolepis</taxon>
    </lineage>
</organism>
<accession>A0A0R3SDP6</accession>
<comment type="similarity">
    <text evidence="1">Belongs to the bystin family.</text>
</comment>
<gene>
    <name evidence="3" type="ORF">HDID_LOCUS2823</name>
    <name evidence="4" type="ORF">WMSIL1_LOCUS2368</name>
</gene>
<dbReference type="STRING" id="6216.A0A0R3SDP6"/>
<evidence type="ECO:0000313" key="5">
    <source>
        <dbReference type="Proteomes" id="UP000274504"/>
    </source>
</evidence>
<evidence type="ECO:0000313" key="6">
    <source>
        <dbReference type="Proteomes" id="UP000321570"/>
    </source>
</evidence>
<dbReference type="PANTHER" id="PTHR12821">
    <property type="entry name" value="BYSTIN"/>
    <property type="match status" value="1"/>
</dbReference>
<evidence type="ECO:0000313" key="3">
    <source>
        <dbReference type="EMBL" id="VDL22594.1"/>
    </source>
</evidence>
<dbReference type="InterPro" id="IPR007955">
    <property type="entry name" value="Bystin"/>
</dbReference>
<dbReference type="EMBL" id="UYSG01000748">
    <property type="protein sequence ID" value="VDL22594.1"/>
    <property type="molecule type" value="Genomic_DNA"/>
</dbReference>
<dbReference type="AlphaFoldDB" id="A0A0R3SDP6"/>
<evidence type="ECO:0000313" key="4">
    <source>
        <dbReference type="EMBL" id="VUZ41632.1"/>
    </source>
</evidence>
<dbReference type="Pfam" id="PF05291">
    <property type="entry name" value="Bystin"/>
    <property type="match status" value="1"/>
</dbReference>
<feature type="region of interest" description="Disordered" evidence="2">
    <location>
        <begin position="1"/>
        <end position="23"/>
    </location>
</feature>
<dbReference type="OrthoDB" id="2192561at2759"/>
<dbReference type="EMBL" id="CABIJS010000066">
    <property type="protein sequence ID" value="VUZ41632.1"/>
    <property type="molecule type" value="Genomic_DNA"/>
</dbReference>
<reference evidence="3 5" key="2">
    <citation type="submission" date="2018-11" db="EMBL/GenBank/DDBJ databases">
        <authorList>
            <consortium name="Pathogen Informatics"/>
        </authorList>
    </citation>
    <scope>NUCLEOTIDE SEQUENCE [LARGE SCALE GENOMIC DNA]</scope>
</reference>
<dbReference type="GO" id="GO:0006364">
    <property type="term" value="P:rRNA processing"/>
    <property type="evidence" value="ECO:0007669"/>
    <property type="project" value="TreeGrafter"/>
</dbReference>
<dbReference type="WBParaSite" id="HDID_0000282501-mRNA-1">
    <property type="protein sequence ID" value="HDID_0000282501-mRNA-1"/>
    <property type="gene ID" value="HDID_0000282501"/>
</dbReference>
<proteinExistence type="inferred from homology"/>
<reference evidence="7" key="1">
    <citation type="submission" date="2017-02" db="UniProtKB">
        <authorList>
            <consortium name="WormBaseParasite"/>
        </authorList>
    </citation>
    <scope>IDENTIFICATION</scope>
</reference>
<name>A0A0R3SDP6_HYMDI</name>
<dbReference type="PANTHER" id="PTHR12821:SF0">
    <property type="entry name" value="BYSTIN"/>
    <property type="match status" value="1"/>
</dbReference>
<keyword evidence="6" id="KW-1185">Reference proteome</keyword>
<dbReference type="Proteomes" id="UP000321570">
    <property type="component" value="Unassembled WGS sequence"/>
</dbReference>
<feature type="compositionally biased region" description="Basic residues" evidence="2">
    <location>
        <begin position="1"/>
        <end position="10"/>
    </location>
</feature>
<dbReference type="GO" id="GO:0005737">
    <property type="term" value="C:cytoplasm"/>
    <property type="evidence" value="ECO:0007669"/>
    <property type="project" value="TreeGrafter"/>
</dbReference>
<evidence type="ECO:0000313" key="7">
    <source>
        <dbReference type="WBParaSite" id="HDID_0000282501-mRNA-1"/>
    </source>
</evidence>
<sequence>MPKPGTKRKHQEIDETQTLDERSVKKLHKLMQQSKDDFGLNEKNSKAEDLKIDEVESEDEEINERRKNLIFYDDDGNEYDEDWDKFFQPNTDNSELLQNIDEAKLLVAEELTEYCGSLASDFDDFQAAGDIGDLPEDLQNHIRLLKDVLTHYRSGPLPKTVKMLPHLPGYDSLLEMLSPLDWTNHVYPKMVKVFSAKGGQQAMHFYENYLLPKVRNDISENRRLCVQLFDSLILSIFRTEEFLSSIFLPWIRSEMTKTEGIILSHLVKKASIRAHFSSVALVLVLEEEFSIPRSMVIEAILKKRYFLPEKAIACLVKYFVSFADRDCSMHFTAEGRMPVTWFASFLTFLEFYREGISPEERMELVRVCKRHQHPSITPDIRGFIGLIPTSQKKV</sequence>
<dbReference type="GO" id="GO:0030688">
    <property type="term" value="C:preribosome, small subunit precursor"/>
    <property type="evidence" value="ECO:0007669"/>
    <property type="project" value="TreeGrafter"/>
</dbReference>
<dbReference type="GO" id="GO:0005730">
    <property type="term" value="C:nucleolus"/>
    <property type="evidence" value="ECO:0007669"/>
    <property type="project" value="TreeGrafter"/>
</dbReference>
<dbReference type="GO" id="GO:0030515">
    <property type="term" value="F:snoRNA binding"/>
    <property type="evidence" value="ECO:0007669"/>
    <property type="project" value="TreeGrafter"/>
</dbReference>
<evidence type="ECO:0000256" key="1">
    <source>
        <dbReference type="ARBA" id="ARBA00007114"/>
    </source>
</evidence>
<protein>
    <submittedName>
        <fullName evidence="7">Bystin</fullName>
    </submittedName>
</protein>
<dbReference type="Proteomes" id="UP000274504">
    <property type="component" value="Unassembled WGS sequence"/>
</dbReference>
<reference evidence="4 6" key="3">
    <citation type="submission" date="2019-07" db="EMBL/GenBank/DDBJ databases">
        <authorList>
            <person name="Jastrzebski P J."/>
            <person name="Paukszto L."/>
            <person name="Jastrzebski P J."/>
        </authorList>
    </citation>
    <scope>NUCLEOTIDE SEQUENCE [LARGE SCALE GENOMIC DNA]</scope>
    <source>
        <strain evidence="4 6">WMS-il1</strain>
    </source>
</reference>